<dbReference type="EMBL" id="ODYU01002966">
    <property type="protein sequence ID" value="SOQ41136.1"/>
    <property type="molecule type" value="Genomic_DNA"/>
</dbReference>
<accession>A0A2H1VK04</accession>
<organism evidence="1">
    <name type="scientific">Spodoptera frugiperda</name>
    <name type="common">Fall armyworm</name>
    <dbReference type="NCBI Taxonomy" id="7108"/>
    <lineage>
        <taxon>Eukaryota</taxon>
        <taxon>Metazoa</taxon>
        <taxon>Ecdysozoa</taxon>
        <taxon>Arthropoda</taxon>
        <taxon>Hexapoda</taxon>
        <taxon>Insecta</taxon>
        <taxon>Pterygota</taxon>
        <taxon>Neoptera</taxon>
        <taxon>Endopterygota</taxon>
        <taxon>Lepidoptera</taxon>
        <taxon>Glossata</taxon>
        <taxon>Ditrysia</taxon>
        <taxon>Noctuoidea</taxon>
        <taxon>Noctuidae</taxon>
        <taxon>Amphipyrinae</taxon>
        <taxon>Spodoptera</taxon>
    </lineage>
</organism>
<name>A0A2H1VK04_SPOFR</name>
<protein>
    <submittedName>
        <fullName evidence="1">SFRICE_024137</fullName>
    </submittedName>
</protein>
<dbReference type="AlphaFoldDB" id="A0A2H1VK04"/>
<gene>
    <name evidence="1" type="ORF">SFRICE_024137</name>
</gene>
<proteinExistence type="predicted"/>
<evidence type="ECO:0000313" key="1">
    <source>
        <dbReference type="EMBL" id="SOQ41136.1"/>
    </source>
</evidence>
<reference evidence="1" key="1">
    <citation type="submission" date="2016-07" db="EMBL/GenBank/DDBJ databases">
        <authorList>
            <person name="Bretaudeau A."/>
        </authorList>
    </citation>
    <scope>NUCLEOTIDE SEQUENCE</scope>
    <source>
        <strain evidence="1">Rice</strain>
        <tissue evidence="1">Whole body</tissue>
    </source>
</reference>
<sequence>MCKCTSAYPFGNKSRNIAYVKKKNGWEPDRLSRWVSTLRVFFHEMCYVAMLQTGAADNVKGYRGSGSKQEKNVVGAFIYIQVHIHMTPRPDITICGSHKESNSLHVALQPVAQPPHQPCTQALTANAAAYGLPKHQKSYKCVADLLGVRNFRAVGESRIVRLGRGAIGLPVTSLTQTKVVWVRLPEAQLPPHRNLPNPQFPNSSKIPNPQKADNALVIPLVFRISMGGSGNCLPSVLLIIEPQDNRRGVTVSWYIPPTRTNRFASSFLVRTAREWNSLPESVFPDGSNLGVFKARTTQRVAPCGNRKRYALSESQMPRLPHQPCRHLNAGEAAGIPKIVIYNGRSLSSARRKELYNLHSAIPLALLNDRPF</sequence>